<name>A0A0V8J4Y7_9BACL</name>
<dbReference type="Pfam" id="PF13671">
    <property type="entry name" value="AAA_33"/>
    <property type="match status" value="1"/>
</dbReference>
<dbReference type="InterPro" id="IPR027417">
    <property type="entry name" value="P-loop_NTPase"/>
</dbReference>
<evidence type="ECO:0000313" key="2">
    <source>
        <dbReference type="Proteomes" id="UP000054099"/>
    </source>
</evidence>
<dbReference type="OrthoDB" id="1649389at2"/>
<comment type="caution">
    <text evidence="1">The sequence shown here is derived from an EMBL/GenBank/DDBJ whole genome shotgun (WGS) entry which is preliminary data.</text>
</comment>
<evidence type="ECO:0000313" key="1">
    <source>
        <dbReference type="EMBL" id="KSU82054.1"/>
    </source>
</evidence>
<gene>
    <name evidence="1" type="ORF">AS030_17410</name>
</gene>
<reference evidence="1 2" key="1">
    <citation type="journal article" date="2014" name="Antonie Van Leeuwenhoek">
        <title>Fictibacillus enclensis sp. nov., isolated from marine sediment.</title>
        <authorList>
            <person name="Dastager S.G."/>
            <person name="Mawlankar R."/>
            <person name="Srinivasan K."/>
            <person name="Tang S.K."/>
            <person name="Lee J.C."/>
            <person name="Ramana V.V."/>
            <person name="Shouche Y.S."/>
        </authorList>
    </citation>
    <scope>NUCLEOTIDE SEQUENCE [LARGE SCALE GENOMIC DNA]</scope>
    <source>
        <strain evidence="1 2">NIO-1003</strain>
    </source>
</reference>
<keyword evidence="2" id="KW-1185">Reference proteome</keyword>
<dbReference type="AlphaFoldDB" id="A0A0V8J4Y7"/>
<proteinExistence type="predicted"/>
<protein>
    <submittedName>
        <fullName evidence="1">Uncharacterized protein</fullName>
    </submittedName>
</protein>
<dbReference type="Proteomes" id="UP000054099">
    <property type="component" value="Unassembled WGS sequence"/>
</dbReference>
<dbReference type="RefSeq" id="WP_061973964.1">
    <property type="nucleotide sequence ID" value="NZ_FMAV01000003.1"/>
</dbReference>
<dbReference type="EMBL" id="LNQN01000005">
    <property type="protein sequence ID" value="KSU82054.1"/>
    <property type="molecule type" value="Genomic_DNA"/>
</dbReference>
<dbReference type="SUPFAM" id="SSF52540">
    <property type="entry name" value="P-loop containing nucleoside triphosphate hydrolases"/>
    <property type="match status" value="1"/>
</dbReference>
<dbReference type="Gene3D" id="3.40.50.300">
    <property type="entry name" value="P-loop containing nucleotide triphosphate hydrolases"/>
    <property type="match status" value="1"/>
</dbReference>
<sequence length="167" mass="19601">MNQIYIFSGPCGVGKSTLTKLLAENMEKVVLIHGDDIHSMFVGRDQPSWGDQLSIVWQNTLSITRNFLDHGLNIVLDYVVEDELEWFCQELSGYDVELYYVVMRADEDVLVQRLQERGDVNVIDRSLFLLNQLENDPANRRYLYDTTNKTPKEILEELRNRFHEFRL</sequence>
<accession>A0A0V8J4Y7</accession>
<organism evidence="1 2">
    <name type="scientific">Fictibacillus enclensis</name>
    <dbReference type="NCBI Taxonomy" id="1017270"/>
    <lineage>
        <taxon>Bacteria</taxon>
        <taxon>Bacillati</taxon>
        <taxon>Bacillota</taxon>
        <taxon>Bacilli</taxon>
        <taxon>Bacillales</taxon>
        <taxon>Fictibacillaceae</taxon>
        <taxon>Fictibacillus</taxon>
    </lineage>
</organism>